<name>A0A7Y6MZX2_9BURK</name>
<protein>
    <submittedName>
        <fullName evidence="1">CHAP domain-containing protein</fullName>
    </submittedName>
</protein>
<gene>
    <name evidence="1" type="ORF">G5S42_28305</name>
</gene>
<dbReference type="EMBL" id="JAALDK010000001">
    <property type="protein sequence ID" value="NUY03528.1"/>
    <property type="molecule type" value="Genomic_DNA"/>
</dbReference>
<dbReference type="Gene3D" id="3.90.1720.10">
    <property type="entry name" value="endopeptidase domain like (from Nostoc punctiforme)"/>
    <property type="match status" value="1"/>
</dbReference>
<accession>A0A7Y6MZX2</accession>
<proteinExistence type="predicted"/>
<dbReference type="Proteomes" id="UP000594380">
    <property type="component" value="Unassembled WGS sequence"/>
</dbReference>
<organism evidence="1 2">
    <name type="scientific">Paraburkholderia youngii</name>
    <dbReference type="NCBI Taxonomy" id="2782701"/>
    <lineage>
        <taxon>Bacteria</taxon>
        <taxon>Pseudomonadati</taxon>
        <taxon>Pseudomonadota</taxon>
        <taxon>Betaproteobacteria</taxon>
        <taxon>Burkholderiales</taxon>
        <taxon>Burkholderiaceae</taxon>
        <taxon>Paraburkholderia</taxon>
    </lineage>
</organism>
<reference evidence="1 2" key="1">
    <citation type="submission" date="2020-02" db="EMBL/GenBank/DDBJ databases">
        <title>Paraburkholderia simonii sp. nov. and Paraburkholderia youngii sp. nov. Brazilian and Mexican Mimosa-associated rhizobia.</title>
        <authorList>
            <person name="Mavima L."/>
            <person name="Beukes C.W."/>
            <person name="Chan W.Y."/>
            <person name="Palmer M."/>
            <person name="De Meyer S.E."/>
            <person name="James E.K."/>
            <person name="Venter S.N."/>
            <person name="Steenkamp E.T."/>
        </authorList>
    </citation>
    <scope>NUCLEOTIDE SEQUENCE [LARGE SCALE GENOMIC DNA]</scope>
    <source>
        <strain evidence="1 2">JPY169</strain>
    </source>
</reference>
<evidence type="ECO:0000313" key="1">
    <source>
        <dbReference type="EMBL" id="NUY03528.1"/>
    </source>
</evidence>
<comment type="caution">
    <text evidence="1">The sequence shown here is derived from an EMBL/GenBank/DDBJ whole genome shotgun (WGS) entry which is preliminary data.</text>
</comment>
<dbReference type="AlphaFoldDB" id="A0A7Y6MZX2"/>
<evidence type="ECO:0000313" key="2">
    <source>
        <dbReference type="Proteomes" id="UP000594380"/>
    </source>
</evidence>
<sequence>MQLNARPVSRGECARYVREAIERGGIVLARTRSAKDYGLSLAHAGFRAVSTASLQKGDVIAIDGIHLHPHGHMAMYDGQYWISDFKQWRGFYPGPDYRSARPDYKIYRHD</sequence>